<organism evidence="2 3">
    <name type="scientific">Gloeophyllum trabeum (strain ATCC 11539 / FP-39264 / Madison 617)</name>
    <name type="common">Brown rot fungus</name>
    <dbReference type="NCBI Taxonomy" id="670483"/>
    <lineage>
        <taxon>Eukaryota</taxon>
        <taxon>Fungi</taxon>
        <taxon>Dikarya</taxon>
        <taxon>Basidiomycota</taxon>
        <taxon>Agaricomycotina</taxon>
        <taxon>Agaricomycetes</taxon>
        <taxon>Gloeophyllales</taxon>
        <taxon>Gloeophyllaceae</taxon>
        <taxon>Gloeophyllum</taxon>
    </lineage>
</organism>
<keyword evidence="3" id="KW-1185">Reference proteome</keyword>
<dbReference type="GeneID" id="19309488"/>
<accession>S7Q8U6</accession>
<dbReference type="RefSeq" id="XP_007865881.1">
    <property type="nucleotide sequence ID" value="XM_007867690.1"/>
</dbReference>
<dbReference type="Proteomes" id="UP000030669">
    <property type="component" value="Unassembled WGS sequence"/>
</dbReference>
<reference evidence="2 3" key="1">
    <citation type="journal article" date="2012" name="Science">
        <title>The Paleozoic origin of enzymatic lignin decomposition reconstructed from 31 fungal genomes.</title>
        <authorList>
            <person name="Floudas D."/>
            <person name="Binder M."/>
            <person name="Riley R."/>
            <person name="Barry K."/>
            <person name="Blanchette R.A."/>
            <person name="Henrissat B."/>
            <person name="Martinez A.T."/>
            <person name="Otillar R."/>
            <person name="Spatafora J.W."/>
            <person name="Yadav J.S."/>
            <person name="Aerts A."/>
            <person name="Benoit I."/>
            <person name="Boyd A."/>
            <person name="Carlson A."/>
            <person name="Copeland A."/>
            <person name="Coutinho P.M."/>
            <person name="de Vries R.P."/>
            <person name="Ferreira P."/>
            <person name="Findley K."/>
            <person name="Foster B."/>
            <person name="Gaskell J."/>
            <person name="Glotzer D."/>
            <person name="Gorecki P."/>
            <person name="Heitman J."/>
            <person name="Hesse C."/>
            <person name="Hori C."/>
            <person name="Igarashi K."/>
            <person name="Jurgens J.A."/>
            <person name="Kallen N."/>
            <person name="Kersten P."/>
            <person name="Kohler A."/>
            <person name="Kuees U."/>
            <person name="Kumar T.K.A."/>
            <person name="Kuo A."/>
            <person name="LaButti K."/>
            <person name="Larrondo L.F."/>
            <person name="Lindquist E."/>
            <person name="Ling A."/>
            <person name="Lombard V."/>
            <person name="Lucas S."/>
            <person name="Lundell T."/>
            <person name="Martin R."/>
            <person name="McLaughlin D.J."/>
            <person name="Morgenstern I."/>
            <person name="Morin E."/>
            <person name="Murat C."/>
            <person name="Nagy L.G."/>
            <person name="Nolan M."/>
            <person name="Ohm R.A."/>
            <person name="Patyshakuliyeva A."/>
            <person name="Rokas A."/>
            <person name="Ruiz-Duenas F.J."/>
            <person name="Sabat G."/>
            <person name="Salamov A."/>
            <person name="Samejima M."/>
            <person name="Schmutz J."/>
            <person name="Slot J.C."/>
            <person name="St John F."/>
            <person name="Stenlid J."/>
            <person name="Sun H."/>
            <person name="Sun S."/>
            <person name="Syed K."/>
            <person name="Tsang A."/>
            <person name="Wiebenga A."/>
            <person name="Young D."/>
            <person name="Pisabarro A."/>
            <person name="Eastwood D.C."/>
            <person name="Martin F."/>
            <person name="Cullen D."/>
            <person name="Grigoriev I.V."/>
            <person name="Hibbett D.S."/>
        </authorList>
    </citation>
    <scope>NUCLEOTIDE SEQUENCE [LARGE SCALE GENOMIC DNA]</scope>
    <source>
        <strain evidence="2 3">ATCC 11539</strain>
    </source>
</reference>
<evidence type="ECO:0000256" key="1">
    <source>
        <dbReference type="SAM" id="MobiDB-lite"/>
    </source>
</evidence>
<sequence>MLTAALCKTTSGIKTVRDNNREDFYDKTDVRDMRALALDFLGGAQRVSPETWNISNGSVRPSHTPTLTACATHQDSAEVFYSNREVILHRTVARAHVRTILQVGDVHKQKAGPRARVLKKGNLTQPGGGGGVRLQTPWSDIAQTAKTARKSGDRTPAEPNCSILVAAWESLPSAILSFCNYGTVMRADGEQSLQRERSSYRKPPEDRVGPTKAPSAGGYTTGCEGSDDHREYARYWGARTVQCDRKARPSGALREAHAEERENGTGTR</sequence>
<evidence type="ECO:0000313" key="2">
    <source>
        <dbReference type="EMBL" id="EPQ55853.1"/>
    </source>
</evidence>
<dbReference type="EMBL" id="KB469301">
    <property type="protein sequence ID" value="EPQ55853.1"/>
    <property type="molecule type" value="Genomic_DNA"/>
</dbReference>
<evidence type="ECO:0000313" key="3">
    <source>
        <dbReference type="Proteomes" id="UP000030669"/>
    </source>
</evidence>
<dbReference type="HOGENOM" id="CLU_1038485_0_0_1"/>
<feature type="region of interest" description="Disordered" evidence="1">
    <location>
        <begin position="244"/>
        <end position="268"/>
    </location>
</feature>
<dbReference type="AlphaFoldDB" id="S7Q8U6"/>
<feature type="region of interest" description="Disordered" evidence="1">
    <location>
        <begin position="190"/>
        <end position="227"/>
    </location>
</feature>
<name>S7Q8U6_GLOTA</name>
<gene>
    <name evidence="2" type="ORF">GLOTRDRAFT_93397</name>
</gene>
<protein>
    <submittedName>
        <fullName evidence="2">Uncharacterized protein</fullName>
    </submittedName>
</protein>
<dbReference type="KEGG" id="gtr:GLOTRDRAFT_93397"/>
<proteinExistence type="predicted"/>
<feature type="compositionally biased region" description="Basic and acidic residues" evidence="1">
    <location>
        <begin position="190"/>
        <end position="209"/>
    </location>
</feature>
<feature type="compositionally biased region" description="Basic and acidic residues" evidence="1">
    <location>
        <begin position="254"/>
        <end position="268"/>
    </location>
</feature>